<dbReference type="Proteomes" id="UP001476247">
    <property type="component" value="Unassembled WGS sequence"/>
</dbReference>
<keyword evidence="4" id="KW-1185">Reference proteome</keyword>
<dbReference type="Pfam" id="PF13649">
    <property type="entry name" value="Methyltransf_25"/>
    <property type="match status" value="1"/>
</dbReference>
<dbReference type="EMBL" id="BAABUJ010000051">
    <property type="protein sequence ID" value="GAA5805812.1"/>
    <property type="molecule type" value="Genomic_DNA"/>
</dbReference>
<feature type="domain" description="Methyltransferase" evidence="2">
    <location>
        <begin position="247"/>
        <end position="345"/>
    </location>
</feature>
<reference evidence="3 4" key="1">
    <citation type="submission" date="2024-04" db="EMBL/GenBank/DDBJ databases">
        <title>genome sequences of Mucor flavus KT1a and Helicostylum pulchrum KT1b strains isolation_sourced from the surface of a dry-aged beef.</title>
        <authorList>
            <person name="Toyotome T."/>
            <person name="Hosono M."/>
            <person name="Torimaru M."/>
            <person name="Fukuda K."/>
            <person name="Mikami N."/>
        </authorList>
    </citation>
    <scope>NUCLEOTIDE SEQUENCE [LARGE SCALE GENOMIC DNA]</scope>
    <source>
        <strain evidence="3 4">KT1b</strain>
    </source>
</reference>
<name>A0ABP9YFT8_9FUNG</name>
<feature type="compositionally biased region" description="Polar residues" evidence="1">
    <location>
        <begin position="85"/>
        <end position="99"/>
    </location>
</feature>
<gene>
    <name evidence="3" type="ORF">HPULCUR_011338</name>
</gene>
<feature type="region of interest" description="Disordered" evidence="1">
    <location>
        <begin position="61"/>
        <end position="100"/>
    </location>
</feature>
<proteinExistence type="predicted"/>
<organism evidence="3 4">
    <name type="scientific">Helicostylum pulchrum</name>
    <dbReference type="NCBI Taxonomy" id="562976"/>
    <lineage>
        <taxon>Eukaryota</taxon>
        <taxon>Fungi</taxon>
        <taxon>Fungi incertae sedis</taxon>
        <taxon>Mucoromycota</taxon>
        <taxon>Mucoromycotina</taxon>
        <taxon>Mucoromycetes</taxon>
        <taxon>Mucorales</taxon>
        <taxon>Mucorineae</taxon>
        <taxon>Mucoraceae</taxon>
        <taxon>Helicostylum</taxon>
    </lineage>
</organism>
<dbReference type="CDD" id="cd02440">
    <property type="entry name" value="AdoMet_MTases"/>
    <property type="match status" value="1"/>
</dbReference>
<comment type="caution">
    <text evidence="3">The sequence shown here is derived from an EMBL/GenBank/DDBJ whole genome shotgun (WGS) entry which is preliminary data.</text>
</comment>
<protein>
    <recommendedName>
        <fullName evidence="2">Methyltransferase domain-containing protein</fullName>
    </recommendedName>
</protein>
<feature type="compositionally biased region" description="Low complexity" evidence="1">
    <location>
        <begin position="17"/>
        <end position="26"/>
    </location>
</feature>
<feature type="region of interest" description="Disordered" evidence="1">
    <location>
        <begin position="1"/>
        <end position="26"/>
    </location>
</feature>
<dbReference type="InterPro" id="IPR041698">
    <property type="entry name" value="Methyltransf_25"/>
</dbReference>
<accession>A0ABP9YFT8</accession>
<dbReference type="Gene3D" id="3.40.50.150">
    <property type="entry name" value="Vaccinia Virus protein VP39"/>
    <property type="match status" value="1"/>
</dbReference>
<evidence type="ECO:0000256" key="1">
    <source>
        <dbReference type="SAM" id="MobiDB-lite"/>
    </source>
</evidence>
<feature type="compositionally biased region" description="Basic residues" evidence="1">
    <location>
        <begin position="61"/>
        <end position="70"/>
    </location>
</feature>
<dbReference type="PANTHER" id="PTHR43591">
    <property type="entry name" value="METHYLTRANSFERASE"/>
    <property type="match status" value="1"/>
</dbReference>
<evidence type="ECO:0000259" key="2">
    <source>
        <dbReference type="Pfam" id="PF13649"/>
    </source>
</evidence>
<dbReference type="PANTHER" id="PTHR43591:SF24">
    <property type="entry name" value="2-METHOXY-6-POLYPRENYL-1,4-BENZOQUINOL METHYLASE, MITOCHONDRIAL"/>
    <property type="match status" value="1"/>
</dbReference>
<evidence type="ECO:0000313" key="4">
    <source>
        <dbReference type="Proteomes" id="UP001476247"/>
    </source>
</evidence>
<evidence type="ECO:0000313" key="3">
    <source>
        <dbReference type="EMBL" id="GAA5805812.1"/>
    </source>
</evidence>
<sequence>MGTNSSALKDRKLEDTSVLSTSNSSSKSLIHKLHTNLYRNRSNQSSSEKINELTSSPTSYKKKKLFKRKPNTVEQDDDTSELYPLSSTEDLTSNTSSINDDPMIAAATRISARFDEEQSSLSQSSSDLCVVSHYISSRLANCCLEEDPCLIHTTEVQSSPFTTTEHLKSSAPLENHKRTKDWLNNASNTEKLDCSTTRQNIAPSFFFRPDNPTDQRKEKDRQQRLHYLLKRIWNGLYRAKLTEPQIIVNWCCGIGLWDMEMATLFPESQVIGVDFKEATLSNLQYDIPNLEFRHVVIFDNYTGLESFETDTVDYIMMRDVWFVNVPVSKWKVVLEESFRILKPGGWIELSEHSLSIQSPGPCSKKLDTCFQEFFSDAGIDMDIESKLGQYLSSSGFIDIDEQAISIPLGEWPSTNALKETGYLLKDWTSRTMRGLSKWVCDTNNIDGSEMNRLITSSMDNEIDEYRSYINWTSYTARKPLCSPVLRHTENSSSLTPTIEASVII</sequence>
<dbReference type="SUPFAM" id="SSF53335">
    <property type="entry name" value="S-adenosyl-L-methionine-dependent methyltransferases"/>
    <property type="match status" value="1"/>
</dbReference>
<dbReference type="InterPro" id="IPR029063">
    <property type="entry name" value="SAM-dependent_MTases_sf"/>
</dbReference>